<dbReference type="PANTHER" id="PTHR42760:SF133">
    <property type="entry name" value="3-OXOACYL-[ACYL-CARRIER-PROTEIN] REDUCTASE"/>
    <property type="match status" value="1"/>
</dbReference>
<keyword evidence="5" id="KW-1185">Reference proteome</keyword>
<dbReference type="PRINTS" id="PR00081">
    <property type="entry name" value="GDHRDH"/>
</dbReference>
<comment type="caution">
    <text evidence="4">The sequence shown here is derived from an EMBL/GenBank/DDBJ whole genome shotgun (WGS) entry which is preliminary data.</text>
</comment>
<evidence type="ECO:0000256" key="3">
    <source>
        <dbReference type="ARBA" id="ARBA00023027"/>
    </source>
</evidence>
<keyword evidence="3" id="KW-0520">NAD</keyword>
<organism evidence="4 5">
    <name type="scientific">Mycolicibacterium setense</name>
    <dbReference type="NCBI Taxonomy" id="431269"/>
    <lineage>
        <taxon>Bacteria</taxon>
        <taxon>Bacillati</taxon>
        <taxon>Actinomycetota</taxon>
        <taxon>Actinomycetes</taxon>
        <taxon>Mycobacteriales</taxon>
        <taxon>Mycobacteriaceae</taxon>
        <taxon>Mycolicibacterium</taxon>
    </lineage>
</organism>
<name>A0ABR4YSX9_9MYCO</name>
<dbReference type="InterPro" id="IPR023985">
    <property type="entry name" value="SDR_subfam_1"/>
</dbReference>
<evidence type="ECO:0000256" key="1">
    <source>
        <dbReference type="ARBA" id="ARBA00006484"/>
    </source>
</evidence>
<dbReference type="Proteomes" id="UP000031004">
    <property type="component" value="Unassembled WGS sequence"/>
</dbReference>
<dbReference type="EMBL" id="JTLZ01000008">
    <property type="protein sequence ID" value="KHO24032.1"/>
    <property type="molecule type" value="Genomic_DNA"/>
</dbReference>
<dbReference type="SUPFAM" id="SSF51735">
    <property type="entry name" value="NAD(P)-binding Rossmann-fold domains"/>
    <property type="match status" value="1"/>
</dbReference>
<dbReference type="Gene3D" id="3.40.50.720">
    <property type="entry name" value="NAD(P)-binding Rossmann-like Domain"/>
    <property type="match status" value="1"/>
</dbReference>
<gene>
    <name evidence="4" type="ORF">QQ44_17985</name>
</gene>
<sequence>MGSVEGRVAGKVAFITGAARGQGRSHAIRLAEEGADIIAVDICKDYDTVGYAMATAEDLEETRNYVEKTGRRIVTAQADVRNEAELRGALEAGLAEFGKLDIVVAQAGIAAMKGEPAMQAWTDGINTNFVGTINAIQVALPHLKEGASIIATASAAALMDAHNKPNPGADPGGMGYMVSKRLISEYVHSLATELAVRGIRANVIHPTNCNTNMLQSEPMYRSFRPDLENPTRADAEPVFGVQQAMKVNFIEPVDISNAVLWLASEESRYVTGMQLRVDAGGYLKWYDYHV</sequence>
<dbReference type="NCBIfam" id="TIGR03971">
    <property type="entry name" value="SDR_subfam_1"/>
    <property type="match status" value="1"/>
</dbReference>
<dbReference type="Pfam" id="PF13561">
    <property type="entry name" value="adh_short_C2"/>
    <property type="match status" value="1"/>
</dbReference>
<dbReference type="PANTHER" id="PTHR42760">
    <property type="entry name" value="SHORT-CHAIN DEHYDROGENASES/REDUCTASES FAMILY MEMBER"/>
    <property type="match status" value="1"/>
</dbReference>
<keyword evidence="2" id="KW-0560">Oxidoreductase</keyword>
<dbReference type="InterPro" id="IPR036291">
    <property type="entry name" value="NAD(P)-bd_dom_sf"/>
</dbReference>
<dbReference type="CDD" id="cd05233">
    <property type="entry name" value="SDR_c"/>
    <property type="match status" value="1"/>
</dbReference>
<evidence type="ECO:0000256" key="2">
    <source>
        <dbReference type="ARBA" id="ARBA00023002"/>
    </source>
</evidence>
<protein>
    <submittedName>
        <fullName evidence="4">3-ketoacyl-ACP reductase</fullName>
    </submittedName>
</protein>
<dbReference type="RefSeq" id="WP_039322609.1">
    <property type="nucleotide sequence ID" value="NZ_JACKSA010000369.1"/>
</dbReference>
<dbReference type="InterPro" id="IPR002347">
    <property type="entry name" value="SDR_fam"/>
</dbReference>
<evidence type="ECO:0000313" key="5">
    <source>
        <dbReference type="Proteomes" id="UP000031004"/>
    </source>
</evidence>
<accession>A0ABR4YSX9</accession>
<comment type="similarity">
    <text evidence="1">Belongs to the short-chain dehydrogenases/reductases (SDR) family.</text>
</comment>
<evidence type="ECO:0000313" key="4">
    <source>
        <dbReference type="EMBL" id="KHO24032.1"/>
    </source>
</evidence>
<proteinExistence type="inferred from homology"/>
<reference evidence="4 5" key="1">
    <citation type="submission" date="2014-11" db="EMBL/GenBank/DDBJ databases">
        <title>Mycobacterium setense Manresensis Genome.</title>
        <authorList>
            <person name="Rech G."/>
            <person name="Sumoy L."/>
        </authorList>
    </citation>
    <scope>NUCLEOTIDE SEQUENCE [LARGE SCALE GENOMIC DNA]</scope>
    <source>
        <strain evidence="4 5">Manresensis</strain>
    </source>
</reference>